<dbReference type="SUPFAM" id="SSF56601">
    <property type="entry name" value="beta-lactamase/transpeptidase-like"/>
    <property type="match status" value="1"/>
</dbReference>
<feature type="transmembrane region" description="Helical" evidence="1">
    <location>
        <begin position="595"/>
        <end position="615"/>
    </location>
</feature>
<reference evidence="4 5" key="1">
    <citation type="submission" date="2020-04" db="EMBL/GenBank/DDBJ databases">
        <title>Thermobifida alba genome sequencing and assembly.</title>
        <authorList>
            <person name="Luzics S."/>
            <person name="Horvath B."/>
            <person name="Nagy I."/>
            <person name="Toth A."/>
            <person name="Nagy I."/>
            <person name="Kukolya J."/>
        </authorList>
    </citation>
    <scope>NUCLEOTIDE SEQUENCE [LARGE SCALE GENOMIC DNA]</scope>
    <source>
        <strain evidence="4 5">DSM 43795</strain>
    </source>
</reference>
<dbReference type="InterPro" id="IPR001466">
    <property type="entry name" value="Beta-lactam-related"/>
</dbReference>
<sequence length="650" mass="67325">MPPRARSLLPRCAAAALTAGLVLAPAPAALAVDGAPAEPTPGAVRDFLDERVPALLAEHGVPGAVVSVVADGEQVFAGGYGLADAASGTAVDVDRASFPLASVSKSFTAVAVLQLAERGDVDLHADVNEYLPERAQLPDTHPGQPVTLHHLLTHTAGFEEAVVGMFTEDPAEQLPLADYVVDHRPDRVYAPGDFVAYSNYGTSLAGYVVEEVSGTPFAQYVAEHVFAPLGMERSAFVTPDEAAERLHAPALHGPSPDVPVPVVYLNQVPAGGAYATAPDLARFMLALLGGGELDGRRVLSDQSVAAMTSRQAGAHPALTGSGYGVWEEYSDGPRVVGHGGDLSGAHSQYVLVPEEDLGFFVAVNGDGSVADGNVLLDARHRIVKEFLAEFAGTGRGGAEPSGGSGLSAEEVAQLRRYAGSYTSTRASRGEPSAALALFSSVSVEVTADGLRTTDPLLGERHWARVEPGVFRSAEGDRLAFIERDGEVVGLGVDLIPSQNYERAPWYDSPALHLAVALGALLVLATVAVWPVLALVRRLRGRPGTAPAAARAARWAAGGAAVLCVGFTVLTAVLLSDMHLAETLVLTGSPLLTVPLTVAAAAAVAALAGAVWAWPARWWGGAGRIHHTLVALAAVAFVAVGARYGLTLLPL</sequence>
<keyword evidence="2" id="KW-0732">Signal</keyword>
<dbReference type="Pfam" id="PF00144">
    <property type="entry name" value="Beta-lactamase"/>
    <property type="match status" value="1"/>
</dbReference>
<dbReference type="InterPro" id="IPR006311">
    <property type="entry name" value="TAT_signal"/>
</dbReference>
<dbReference type="Gene3D" id="3.40.710.10">
    <property type="entry name" value="DD-peptidase/beta-lactamase superfamily"/>
    <property type="match status" value="1"/>
</dbReference>
<feature type="signal peptide" evidence="2">
    <location>
        <begin position="1"/>
        <end position="31"/>
    </location>
</feature>
<dbReference type="InterPro" id="IPR050491">
    <property type="entry name" value="AmpC-like"/>
</dbReference>
<dbReference type="InterPro" id="IPR012338">
    <property type="entry name" value="Beta-lactam/transpept-like"/>
</dbReference>
<keyword evidence="1" id="KW-1133">Transmembrane helix</keyword>
<feature type="chain" id="PRO_5045857662" evidence="2">
    <location>
        <begin position="32"/>
        <end position="650"/>
    </location>
</feature>
<protein>
    <submittedName>
        <fullName evidence="4">Beta-lactamase family protein</fullName>
    </submittedName>
</protein>
<organism evidence="4 5">
    <name type="scientific">Thermobifida alba</name>
    <name type="common">Thermomonospora alba</name>
    <dbReference type="NCBI Taxonomy" id="53522"/>
    <lineage>
        <taxon>Bacteria</taxon>
        <taxon>Bacillati</taxon>
        <taxon>Actinomycetota</taxon>
        <taxon>Actinomycetes</taxon>
        <taxon>Streptosporangiales</taxon>
        <taxon>Nocardiopsidaceae</taxon>
        <taxon>Thermobifida</taxon>
    </lineage>
</organism>
<gene>
    <name evidence="4" type="ORF">FOF52_08640</name>
</gene>
<feature type="domain" description="Beta-lactamase-related" evidence="3">
    <location>
        <begin position="49"/>
        <end position="379"/>
    </location>
</feature>
<keyword evidence="1" id="KW-0472">Membrane</keyword>
<proteinExistence type="predicted"/>
<keyword evidence="1" id="KW-0812">Transmembrane</keyword>
<dbReference type="Proteomes" id="UP000832041">
    <property type="component" value="Chromosome"/>
</dbReference>
<dbReference type="PANTHER" id="PTHR46825:SF9">
    <property type="entry name" value="BETA-LACTAMASE-RELATED DOMAIN-CONTAINING PROTEIN"/>
    <property type="match status" value="1"/>
</dbReference>
<dbReference type="EMBL" id="CP051627">
    <property type="protein sequence ID" value="UPT21017.1"/>
    <property type="molecule type" value="Genomic_DNA"/>
</dbReference>
<dbReference type="PROSITE" id="PS51318">
    <property type="entry name" value="TAT"/>
    <property type="match status" value="1"/>
</dbReference>
<dbReference type="PANTHER" id="PTHR46825">
    <property type="entry name" value="D-ALANYL-D-ALANINE-CARBOXYPEPTIDASE/ENDOPEPTIDASE AMPH"/>
    <property type="match status" value="1"/>
</dbReference>
<evidence type="ECO:0000256" key="2">
    <source>
        <dbReference type="SAM" id="SignalP"/>
    </source>
</evidence>
<evidence type="ECO:0000313" key="5">
    <source>
        <dbReference type="Proteomes" id="UP000832041"/>
    </source>
</evidence>
<feature type="transmembrane region" description="Helical" evidence="1">
    <location>
        <begin position="554"/>
        <end position="575"/>
    </location>
</feature>
<evidence type="ECO:0000256" key="1">
    <source>
        <dbReference type="SAM" id="Phobius"/>
    </source>
</evidence>
<evidence type="ECO:0000259" key="3">
    <source>
        <dbReference type="Pfam" id="PF00144"/>
    </source>
</evidence>
<feature type="transmembrane region" description="Helical" evidence="1">
    <location>
        <begin position="510"/>
        <end position="534"/>
    </location>
</feature>
<feature type="transmembrane region" description="Helical" evidence="1">
    <location>
        <begin position="627"/>
        <end position="645"/>
    </location>
</feature>
<name>A0ABY4L4M9_THEAE</name>
<keyword evidence="5" id="KW-1185">Reference proteome</keyword>
<evidence type="ECO:0000313" key="4">
    <source>
        <dbReference type="EMBL" id="UPT21017.1"/>
    </source>
</evidence>
<dbReference type="RefSeq" id="WP_248593318.1">
    <property type="nucleotide sequence ID" value="NZ_BAABEB010000027.1"/>
</dbReference>
<accession>A0ABY4L4M9</accession>